<keyword evidence="2" id="KW-0436">Ligase</keyword>
<keyword evidence="5" id="KW-0067">ATP-binding</keyword>
<dbReference type="AlphaFoldDB" id="A0A9P8ID54"/>
<keyword evidence="3" id="KW-0819">tRNA processing</keyword>
<dbReference type="HAMAP" id="MF_01161">
    <property type="entry name" value="tRNA_Ile_lys_synt"/>
    <property type="match status" value="1"/>
</dbReference>
<keyword evidence="7" id="KW-0812">Transmembrane</keyword>
<dbReference type="InterPro" id="IPR012094">
    <property type="entry name" value="tRNA_Ile_lys_synt"/>
</dbReference>
<evidence type="ECO:0000256" key="4">
    <source>
        <dbReference type="ARBA" id="ARBA00022741"/>
    </source>
</evidence>
<dbReference type="Gene3D" id="3.40.50.620">
    <property type="entry name" value="HUPs"/>
    <property type="match status" value="1"/>
</dbReference>
<evidence type="ECO:0000256" key="2">
    <source>
        <dbReference type="ARBA" id="ARBA00022598"/>
    </source>
</evidence>
<evidence type="ECO:0000256" key="6">
    <source>
        <dbReference type="ARBA" id="ARBA00048539"/>
    </source>
</evidence>
<evidence type="ECO:0000256" key="1">
    <source>
        <dbReference type="ARBA" id="ARBA00013267"/>
    </source>
</evidence>
<protein>
    <recommendedName>
        <fullName evidence="1">tRNA(Ile)-lysidine synthetase</fullName>
        <ecNumber evidence="1">6.3.4.19</ecNumber>
    </recommendedName>
</protein>
<accession>A0A9P8ID54</accession>
<evidence type="ECO:0000313" key="10">
    <source>
        <dbReference type="Proteomes" id="UP000698800"/>
    </source>
</evidence>
<keyword evidence="7" id="KW-0472">Membrane</keyword>
<sequence length="583" mass="66483">MLVSILRLPKDRMILMYAMLNTGLAISGGVDSMALATLCKGFYPTPRYERINFRPFVVDHKARRGSTEEARGVVSALKMLGFWNAKILTVHWPEGVEPATLPNFESLARRLRYQALGKACRQYGISSLLLAHHEDDQAETVLMRLTNGHRGMGLAGIKPASNIPECWGMHGVHQSGALDKRGHFLGASTESTDTCNRDINGTVLVEGGGVTIHRPLLRFSKDRLIATCLNADTPWFEDHTNENPTLTFRNTIRQLLKPGNLPQALQKPSLLAMSWKKREEEVAMRARIEKRLSASEVKFDIRSGKLIIRLRRDVLRKKPKSEVPEEYKEHLQRYLRNIATFLLRRFLEIVSPLESIPLAELRVAARIIFPEAFENPETRDQPGINPAEAFTIASVSCRKITPENIAVGQRRKESDYQEHGWVLMRQPYRKSEPFPVIAIPPEKRFKESDSASRGSWHLWDGRYWIRVYNHTNKLAIVRPLEPADLKPFRNSLPTWSRQSFNNTLSAAAPDKIRWTLPALATESEVVALPTLGFAVQKEEYRGLRWQIRYKKVDLGKKEPDDPARWWGGRYSPHLKARGINNEV</sequence>
<dbReference type="InterPro" id="IPR011063">
    <property type="entry name" value="TilS/TtcA_N"/>
</dbReference>
<dbReference type="GO" id="GO:0008033">
    <property type="term" value="P:tRNA processing"/>
    <property type="evidence" value="ECO:0007669"/>
    <property type="project" value="UniProtKB-KW"/>
</dbReference>
<feature type="transmembrane region" description="Helical" evidence="7">
    <location>
        <begin position="14"/>
        <end position="38"/>
    </location>
</feature>
<evidence type="ECO:0000256" key="3">
    <source>
        <dbReference type="ARBA" id="ARBA00022694"/>
    </source>
</evidence>
<organism evidence="9 10">
    <name type="scientific">Glutinoglossum americanum</name>
    <dbReference type="NCBI Taxonomy" id="1670608"/>
    <lineage>
        <taxon>Eukaryota</taxon>
        <taxon>Fungi</taxon>
        <taxon>Dikarya</taxon>
        <taxon>Ascomycota</taxon>
        <taxon>Pezizomycotina</taxon>
        <taxon>Geoglossomycetes</taxon>
        <taxon>Geoglossales</taxon>
        <taxon>Geoglossaceae</taxon>
        <taxon>Glutinoglossum</taxon>
    </lineage>
</organism>
<dbReference type="EMBL" id="JAGHQL010000004">
    <property type="protein sequence ID" value="KAH0545590.1"/>
    <property type="molecule type" value="Genomic_DNA"/>
</dbReference>
<evidence type="ECO:0000259" key="8">
    <source>
        <dbReference type="Pfam" id="PF01171"/>
    </source>
</evidence>
<name>A0A9P8ID54_9PEZI</name>
<dbReference type="EC" id="6.3.4.19" evidence="1"/>
<dbReference type="Proteomes" id="UP000698800">
    <property type="component" value="Unassembled WGS sequence"/>
</dbReference>
<evidence type="ECO:0000256" key="5">
    <source>
        <dbReference type="ARBA" id="ARBA00022840"/>
    </source>
</evidence>
<keyword evidence="7" id="KW-1133">Transmembrane helix</keyword>
<comment type="catalytic activity">
    <reaction evidence="6">
        <text>cytidine(34) in tRNA(Ile2) + L-lysine + ATP = lysidine(34) in tRNA(Ile2) + AMP + diphosphate + H(+)</text>
        <dbReference type="Rhea" id="RHEA:43744"/>
        <dbReference type="Rhea" id="RHEA-COMP:10625"/>
        <dbReference type="Rhea" id="RHEA-COMP:10670"/>
        <dbReference type="ChEBI" id="CHEBI:15378"/>
        <dbReference type="ChEBI" id="CHEBI:30616"/>
        <dbReference type="ChEBI" id="CHEBI:32551"/>
        <dbReference type="ChEBI" id="CHEBI:33019"/>
        <dbReference type="ChEBI" id="CHEBI:82748"/>
        <dbReference type="ChEBI" id="CHEBI:83665"/>
        <dbReference type="ChEBI" id="CHEBI:456215"/>
        <dbReference type="EC" id="6.3.4.19"/>
    </reaction>
</comment>
<dbReference type="InterPro" id="IPR014729">
    <property type="entry name" value="Rossmann-like_a/b/a_fold"/>
</dbReference>
<dbReference type="GO" id="GO:0005524">
    <property type="term" value="F:ATP binding"/>
    <property type="evidence" value="ECO:0007669"/>
    <property type="project" value="UniProtKB-KW"/>
</dbReference>
<feature type="domain" description="tRNA(Ile)-lysidine/2-thiocytidine synthase N-terminal" evidence="8">
    <location>
        <begin position="24"/>
        <end position="254"/>
    </location>
</feature>
<proteinExistence type="inferred from homology"/>
<dbReference type="CDD" id="cd01992">
    <property type="entry name" value="TilS_N"/>
    <property type="match status" value="1"/>
</dbReference>
<dbReference type="SUPFAM" id="SSF52402">
    <property type="entry name" value="Adenine nucleotide alpha hydrolases-like"/>
    <property type="match status" value="1"/>
</dbReference>
<evidence type="ECO:0000313" key="9">
    <source>
        <dbReference type="EMBL" id="KAH0545590.1"/>
    </source>
</evidence>
<dbReference type="GO" id="GO:0032267">
    <property type="term" value="F:tRNA(Ile)-lysidine synthase activity"/>
    <property type="evidence" value="ECO:0007669"/>
    <property type="project" value="UniProtKB-EC"/>
</dbReference>
<dbReference type="Pfam" id="PF01171">
    <property type="entry name" value="ATP_bind_3"/>
    <property type="match status" value="1"/>
</dbReference>
<reference evidence="9" key="1">
    <citation type="submission" date="2021-03" db="EMBL/GenBank/DDBJ databases">
        <title>Comparative genomics and phylogenomic investigation of the class Geoglossomycetes provide insights into ecological specialization and systematics.</title>
        <authorList>
            <person name="Melie T."/>
            <person name="Pirro S."/>
            <person name="Miller A.N."/>
            <person name="Quandt A."/>
        </authorList>
    </citation>
    <scope>NUCLEOTIDE SEQUENCE</scope>
    <source>
        <strain evidence="9">GBOQ0MN5Z8</strain>
    </source>
</reference>
<dbReference type="PANTHER" id="PTHR43033:SF1">
    <property type="entry name" value="TRNA(ILE)-LYSIDINE SYNTHASE-RELATED"/>
    <property type="match status" value="1"/>
</dbReference>
<gene>
    <name evidence="9" type="ORF">FGG08_000421</name>
</gene>
<dbReference type="OrthoDB" id="434144at2759"/>
<dbReference type="InterPro" id="IPR012795">
    <property type="entry name" value="tRNA_Ile_lys_synt_N"/>
</dbReference>
<dbReference type="PANTHER" id="PTHR43033">
    <property type="entry name" value="TRNA(ILE)-LYSIDINE SYNTHASE-RELATED"/>
    <property type="match status" value="1"/>
</dbReference>
<keyword evidence="4" id="KW-0547">Nucleotide-binding</keyword>
<evidence type="ECO:0000256" key="7">
    <source>
        <dbReference type="SAM" id="Phobius"/>
    </source>
</evidence>
<dbReference type="NCBIfam" id="TIGR02432">
    <property type="entry name" value="lysidine_TilS_N"/>
    <property type="match status" value="1"/>
</dbReference>
<keyword evidence="10" id="KW-1185">Reference proteome</keyword>
<comment type="caution">
    <text evidence="9">The sequence shown here is derived from an EMBL/GenBank/DDBJ whole genome shotgun (WGS) entry which is preliminary data.</text>
</comment>